<accession>A0ABU5IG59</accession>
<dbReference type="Pfam" id="PF00881">
    <property type="entry name" value="Nitroreductase"/>
    <property type="match status" value="2"/>
</dbReference>
<comment type="caution">
    <text evidence="4">The sequence shown here is derived from an EMBL/GenBank/DDBJ whole genome shotgun (WGS) entry which is preliminary data.</text>
</comment>
<sequence>MSLQRKPEFPVDPMFTCRWSPRAFDGEPMDRTTLMRLFEAARWSPSGFNAQPWRFIYGRRDTPAWAPLHDALNEYNRSWAHRAAVLVAVLSKTRWVPPGKTQWQPLASHSFDAGAAWASLAFQATLLGWHAHAMGGFDHEQLRQALKIPEDFAIEAVLAIGWRTDKSVLPESLQDREVMTQRLPLDAIVAEGRFSFEGTGVQPLPAAPEPVLDKAWP</sequence>
<dbReference type="SUPFAM" id="SSF55469">
    <property type="entry name" value="FMN-dependent nitroreductase-like"/>
    <property type="match status" value="1"/>
</dbReference>
<organism evidence="4 5">
    <name type="scientific">Azohydromonas lata</name>
    <dbReference type="NCBI Taxonomy" id="45677"/>
    <lineage>
        <taxon>Bacteria</taxon>
        <taxon>Pseudomonadati</taxon>
        <taxon>Pseudomonadota</taxon>
        <taxon>Betaproteobacteria</taxon>
        <taxon>Burkholderiales</taxon>
        <taxon>Sphaerotilaceae</taxon>
        <taxon>Azohydromonas</taxon>
    </lineage>
</organism>
<dbReference type="PANTHER" id="PTHR43673">
    <property type="entry name" value="NAD(P)H NITROREDUCTASE YDGI-RELATED"/>
    <property type="match status" value="1"/>
</dbReference>
<evidence type="ECO:0000313" key="5">
    <source>
        <dbReference type="Proteomes" id="UP001293718"/>
    </source>
</evidence>
<comment type="similarity">
    <text evidence="1">Belongs to the nitroreductase family.</text>
</comment>
<keyword evidence="2" id="KW-0560">Oxidoreductase</keyword>
<feature type="domain" description="Nitroreductase" evidence="3">
    <location>
        <begin position="71"/>
        <end position="162"/>
    </location>
</feature>
<dbReference type="RefSeq" id="WP_322466237.1">
    <property type="nucleotide sequence ID" value="NZ_JAXOJX010000025.1"/>
</dbReference>
<reference evidence="4 5" key="1">
    <citation type="submission" date="2023-11" db="EMBL/GenBank/DDBJ databases">
        <title>Draft genome of Azohydromonas lata strain H1 (DSM1123), a polyhydroxyalkanoate producer.</title>
        <authorList>
            <person name="Traversa D."/>
            <person name="D'Addabbo P."/>
            <person name="Pazzani C."/>
            <person name="Manzari C."/>
            <person name="Chiara M."/>
            <person name="Scrascia M."/>
        </authorList>
    </citation>
    <scope>NUCLEOTIDE SEQUENCE [LARGE SCALE GENOMIC DNA]</scope>
    <source>
        <strain evidence="4 5">H1</strain>
    </source>
</reference>
<dbReference type="CDD" id="cd02138">
    <property type="entry name" value="TdsD-like"/>
    <property type="match status" value="1"/>
</dbReference>
<protein>
    <submittedName>
        <fullName evidence="4">Nitroreductase family protein</fullName>
    </submittedName>
</protein>
<proteinExistence type="inferred from homology"/>
<evidence type="ECO:0000313" key="4">
    <source>
        <dbReference type="EMBL" id="MDZ5458059.1"/>
    </source>
</evidence>
<dbReference type="Gene3D" id="3.40.109.10">
    <property type="entry name" value="NADH Oxidase"/>
    <property type="match status" value="1"/>
</dbReference>
<feature type="domain" description="Nitroreductase" evidence="3">
    <location>
        <begin position="18"/>
        <end position="56"/>
    </location>
</feature>
<keyword evidence="5" id="KW-1185">Reference proteome</keyword>
<evidence type="ECO:0000259" key="3">
    <source>
        <dbReference type="Pfam" id="PF00881"/>
    </source>
</evidence>
<dbReference type="InterPro" id="IPR029479">
    <property type="entry name" value="Nitroreductase"/>
</dbReference>
<gene>
    <name evidence="4" type="ORF">SM757_15885</name>
</gene>
<name>A0ABU5IG59_9BURK</name>
<dbReference type="EMBL" id="JAXOJX010000025">
    <property type="protein sequence ID" value="MDZ5458059.1"/>
    <property type="molecule type" value="Genomic_DNA"/>
</dbReference>
<dbReference type="PANTHER" id="PTHR43673:SF10">
    <property type="entry name" value="NADH DEHYDROGENASE_NAD(P)H NITROREDUCTASE XCC3605-RELATED"/>
    <property type="match status" value="1"/>
</dbReference>
<dbReference type="Proteomes" id="UP001293718">
    <property type="component" value="Unassembled WGS sequence"/>
</dbReference>
<evidence type="ECO:0000256" key="2">
    <source>
        <dbReference type="ARBA" id="ARBA00023002"/>
    </source>
</evidence>
<dbReference type="InterPro" id="IPR000415">
    <property type="entry name" value="Nitroreductase-like"/>
</dbReference>
<evidence type="ECO:0000256" key="1">
    <source>
        <dbReference type="ARBA" id="ARBA00007118"/>
    </source>
</evidence>